<dbReference type="Pfam" id="PF00882">
    <property type="entry name" value="Zn_dep_PLPC"/>
    <property type="match status" value="1"/>
</dbReference>
<gene>
    <name evidence="2" type="ORF">SYN_03294</name>
</gene>
<dbReference type="KEGG" id="sat:SYN_03294"/>
<dbReference type="AlphaFoldDB" id="Q2LQI8"/>
<evidence type="ECO:0000313" key="2">
    <source>
        <dbReference type="EMBL" id="ABC76096.1"/>
    </source>
</evidence>
<keyword evidence="3" id="KW-1185">Reference proteome</keyword>
<sequence length="327" mass="37738">MPKEATHWILAEQTWQAMPDGLLKMEIRENKALYYLGAIVFDTPYYVVTGQNRSNLLAAAQRLHGYNASRAFNPFGPLARNLETLPEGYRPFLAGALTHVAADAVFHPFIYYFSGSDEGVPPNQAARAKARHRRLETALDLSFLSRNGNASFRNLLLPALYRHRENEERAFMRLLNLLYFGRVLLKDSSLKLAVWQHALIHVLIHQKRIHQFIELIDILWPRQARRVKPVEALFYATCQEADPRFFQRPLVYRHPVTGEERNESTNDLQDRTVALALEFLDRIDNLERQADLKQRLAGATFPSLYSGLPPDRSLRMRFFDTLVPLDL</sequence>
<dbReference type="eggNOG" id="ENOG50337S1">
    <property type="taxonomic scope" value="Bacteria"/>
</dbReference>
<evidence type="ECO:0000313" key="3">
    <source>
        <dbReference type="Proteomes" id="UP000001933"/>
    </source>
</evidence>
<organism evidence="2 3">
    <name type="scientific">Syntrophus aciditrophicus (strain SB)</name>
    <dbReference type="NCBI Taxonomy" id="56780"/>
    <lineage>
        <taxon>Bacteria</taxon>
        <taxon>Pseudomonadati</taxon>
        <taxon>Thermodesulfobacteriota</taxon>
        <taxon>Syntrophia</taxon>
        <taxon>Syntrophales</taxon>
        <taxon>Syntrophaceae</taxon>
        <taxon>Syntrophus</taxon>
    </lineage>
</organism>
<evidence type="ECO:0000259" key="1">
    <source>
        <dbReference type="Pfam" id="PF00882"/>
    </source>
</evidence>
<dbReference type="InParanoid" id="Q2LQI8"/>
<dbReference type="InterPro" id="IPR029002">
    <property type="entry name" value="PLPC/GPLD1"/>
</dbReference>
<feature type="domain" description="Phospholipase C/D" evidence="1">
    <location>
        <begin position="6"/>
        <end position="180"/>
    </location>
</feature>
<dbReference type="EMBL" id="CP000252">
    <property type="protein sequence ID" value="ABC76096.1"/>
    <property type="molecule type" value="Genomic_DNA"/>
</dbReference>
<reference evidence="2 3" key="1">
    <citation type="journal article" date="2007" name="Proc. Natl. Acad. Sci. U.S.A.">
        <title>The genome of Syntrophus aciditrophicus: life at the thermodynamic limit of microbial growth.</title>
        <authorList>
            <person name="McInerney M.J."/>
            <person name="Rohlin L."/>
            <person name="Mouttaki H."/>
            <person name="Kim U."/>
            <person name="Krupp R.S."/>
            <person name="Rios-Hernandez L."/>
            <person name="Sieber J."/>
            <person name="Struchtemeyer C.G."/>
            <person name="Bhattacharyya A."/>
            <person name="Campbell J.W."/>
            <person name="Gunsalus R.P."/>
        </authorList>
    </citation>
    <scope>NUCLEOTIDE SEQUENCE [LARGE SCALE GENOMIC DNA]</scope>
    <source>
        <strain evidence="2 3">SB</strain>
    </source>
</reference>
<protein>
    <submittedName>
        <fullName evidence="2">Hypothetical cytosolic protein</fullName>
    </submittedName>
</protein>
<name>Q2LQI8_SYNAS</name>
<dbReference type="STRING" id="56780.SYN_03294"/>
<proteinExistence type="predicted"/>
<dbReference type="HOGENOM" id="CLU_849738_0_0_7"/>
<accession>Q2LQI8</accession>
<dbReference type="OrthoDB" id="9810528at2"/>
<dbReference type="RefSeq" id="WP_011416130.1">
    <property type="nucleotide sequence ID" value="NC_007759.1"/>
</dbReference>
<dbReference type="Proteomes" id="UP000001933">
    <property type="component" value="Chromosome"/>
</dbReference>